<comment type="similarity">
    <text evidence="1">Belongs to the vitamin uptake transporter (VUT/ECF) (TC 2.A.88) family. Q precursor transporter subfamily.</text>
</comment>
<evidence type="ECO:0000256" key="1">
    <source>
        <dbReference type="HAMAP-Rule" id="MF_02088"/>
    </source>
</evidence>
<keyword evidence="1" id="KW-0813">Transport</keyword>
<sequence>MYQFTQDQQKKALFWLVLFHILIIVSSNYLVQFPFEIFGVHSTWGALSFPFVFLATDLTVRIFGSHLARRIIFWVMFPALLLSYVFSVLFSESNWTGWASLATFNTFVSRIALASFAAYALGQIMDIFVFNRLRRLKSWWAAPTASTVFGNALDTLVFFSVAFYASSDAFMAQHWPGIAFVDYLFKLTICTLFFLPAYGVILNFLTKKLTTLQQNDSNNLAKLAAQE</sequence>
<feature type="transmembrane region" description="Helical" evidence="1">
    <location>
        <begin position="12"/>
        <end position="31"/>
    </location>
</feature>
<organism evidence="2 3">
    <name type="scientific">Neisseria iguanae</name>
    <dbReference type="NCBI Taxonomy" id="90242"/>
    <lineage>
        <taxon>Bacteria</taxon>
        <taxon>Pseudomonadati</taxon>
        <taxon>Pseudomonadota</taxon>
        <taxon>Betaproteobacteria</taxon>
        <taxon>Neisseriales</taxon>
        <taxon>Neisseriaceae</taxon>
        <taxon>Neisseria</taxon>
    </lineage>
</organism>
<dbReference type="EMBL" id="PXYY01000073">
    <property type="protein sequence ID" value="PSJ79780.1"/>
    <property type="molecule type" value="Genomic_DNA"/>
</dbReference>
<keyword evidence="1" id="KW-0472">Membrane</keyword>
<accession>A0A2P7TYH4</accession>
<feature type="transmembrane region" description="Helical" evidence="1">
    <location>
        <begin position="111"/>
        <end position="130"/>
    </location>
</feature>
<dbReference type="HAMAP" id="MF_02088">
    <property type="entry name" value="Q_prec_transport"/>
    <property type="match status" value="1"/>
</dbReference>
<dbReference type="Proteomes" id="UP000241868">
    <property type="component" value="Unassembled WGS sequence"/>
</dbReference>
<proteinExistence type="inferred from homology"/>
<dbReference type="GO" id="GO:0005886">
    <property type="term" value="C:plasma membrane"/>
    <property type="evidence" value="ECO:0007669"/>
    <property type="project" value="UniProtKB-SubCell"/>
</dbReference>
<comment type="subcellular location">
    <subcellularLocation>
        <location evidence="1">Cell inner membrane</location>
        <topology evidence="1">Multi-pass membrane protein</topology>
    </subcellularLocation>
</comment>
<reference evidence="2 3" key="1">
    <citation type="submission" date="2018-03" db="EMBL/GenBank/DDBJ databases">
        <title>Neisseria weixii sp. nov., isolated from the intestinal contents of Tibetan Plateau pika (Ochotona curzoniae) in Yushu, Qinghai Province, China.</title>
        <authorList>
            <person name="Gui Z."/>
        </authorList>
    </citation>
    <scope>NUCLEOTIDE SEQUENCE [LARGE SCALE GENOMIC DNA]</scope>
    <source>
        <strain evidence="2 3">ATCC 51483</strain>
    </source>
</reference>
<keyword evidence="1" id="KW-0997">Cell inner membrane</keyword>
<feature type="transmembrane region" description="Helical" evidence="1">
    <location>
        <begin position="71"/>
        <end position="91"/>
    </location>
</feature>
<feature type="transmembrane region" description="Helical" evidence="1">
    <location>
        <begin position="183"/>
        <end position="205"/>
    </location>
</feature>
<dbReference type="PANTHER" id="PTHR34300">
    <property type="entry name" value="QUEUOSINE PRECURSOR TRANSPORTER-RELATED"/>
    <property type="match status" value="1"/>
</dbReference>
<dbReference type="PANTHER" id="PTHR34300:SF1">
    <property type="entry name" value="QUEUOSINE PRECURSOR TRANSPORTER"/>
    <property type="match status" value="1"/>
</dbReference>
<dbReference type="InterPro" id="IPR003744">
    <property type="entry name" value="YhhQ"/>
</dbReference>
<evidence type="ECO:0000313" key="2">
    <source>
        <dbReference type="EMBL" id="PSJ79780.1"/>
    </source>
</evidence>
<feature type="transmembrane region" description="Helical" evidence="1">
    <location>
        <begin position="142"/>
        <end position="163"/>
    </location>
</feature>
<dbReference type="NCBIfam" id="NF008406">
    <property type="entry name" value="PRK11212.1"/>
    <property type="match status" value="1"/>
</dbReference>
<keyword evidence="1" id="KW-1003">Cell membrane</keyword>
<dbReference type="AlphaFoldDB" id="A0A2P7TYH4"/>
<comment type="caution">
    <text evidence="2">The sequence shown here is derived from an EMBL/GenBank/DDBJ whole genome shotgun (WGS) entry which is preliminary data.</text>
</comment>
<dbReference type="RefSeq" id="WP_106742463.1">
    <property type="nucleotide sequence ID" value="NZ_PXYY01000073.1"/>
</dbReference>
<dbReference type="NCBIfam" id="TIGR00697">
    <property type="entry name" value="queuosine precursor transporter"/>
    <property type="match status" value="1"/>
</dbReference>
<protein>
    <recommendedName>
        <fullName evidence="1">Probable queuosine precursor transporter</fullName>
        <shortName evidence="1">Q precursor transporter</shortName>
    </recommendedName>
</protein>
<evidence type="ECO:0000313" key="3">
    <source>
        <dbReference type="Proteomes" id="UP000241868"/>
    </source>
</evidence>
<keyword evidence="3" id="KW-1185">Reference proteome</keyword>
<dbReference type="GO" id="GO:0022857">
    <property type="term" value="F:transmembrane transporter activity"/>
    <property type="evidence" value="ECO:0007669"/>
    <property type="project" value="UniProtKB-UniRule"/>
</dbReference>
<comment type="function">
    <text evidence="1">Involved in the import of queuosine (Q) precursors, required for Q precursor salvage.</text>
</comment>
<feature type="transmembrane region" description="Helical" evidence="1">
    <location>
        <begin position="43"/>
        <end position="64"/>
    </location>
</feature>
<name>A0A2P7TYH4_9NEIS</name>
<dbReference type="Pfam" id="PF02592">
    <property type="entry name" value="Vut_1"/>
    <property type="match status" value="1"/>
</dbReference>
<keyword evidence="1" id="KW-0812">Transmembrane</keyword>
<dbReference type="OrthoDB" id="7065604at2"/>
<gene>
    <name evidence="2" type="ORF">C7N83_10175</name>
</gene>
<keyword evidence="1" id="KW-1133">Transmembrane helix</keyword>